<reference evidence="1" key="4">
    <citation type="submission" date="2019-03" db="UniProtKB">
        <authorList>
            <consortium name="EnsemblPlants"/>
        </authorList>
    </citation>
    <scope>IDENTIFICATION</scope>
</reference>
<dbReference type="Gramene" id="AET4Gv20772800.4">
    <property type="protein sequence ID" value="AET4Gv20772800.4"/>
    <property type="gene ID" value="AET4Gv20772800"/>
</dbReference>
<dbReference type="Gene3D" id="3.30.300.30">
    <property type="match status" value="1"/>
</dbReference>
<evidence type="ECO:0000313" key="1">
    <source>
        <dbReference type="EnsemblPlants" id="AET4Gv20772800.4"/>
    </source>
</evidence>
<accession>A0A453J3C4</accession>
<sequence length="65" mass="7540">MVWSFSRFPDRDVGQFPMAYVVRKKGSNLSAQEVMEFVAKQVRRARLMEDKIQQNEPSPSSPLTH</sequence>
<evidence type="ECO:0000313" key="2">
    <source>
        <dbReference type="Proteomes" id="UP000015105"/>
    </source>
</evidence>
<evidence type="ECO:0008006" key="3">
    <source>
        <dbReference type="Google" id="ProtNLM"/>
    </source>
</evidence>
<reference evidence="2" key="2">
    <citation type="journal article" date="2017" name="Nat. Plants">
        <title>The Aegilops tauschii genome reveals multiple impacts of transposons.</title>
        <authorList>
            <person name="Zhao G."/>
            <person name="Zou C."/>
            <person name="Li K."/>
            <person name="Wang K."/>
            <person name="Li T."/>
            <person name="Gao L."/>
            <person name="Zhang X."/>
            <person name="Wang H."/>
            <person name="Yang Z."/>
            <person name="Liu X."/>
            <person name="Jiang W."/>
            <person name="Mao L."/>
            <person name="Kong X."/>
            <person name="Jiao Y."/>
            <person name="Jia J."/>
        </authorList>
    </citation>
    <scope>NUCLEOTIDE SEQUENCE [LARGE SCALE GENOMIC DNA]</scope>
    <source>
        <strain evidence="2">cv. AL8/78</strain>
    </source>
</reference>
<protein>
    <recommendedName>
        <fullName evidence="3">AMP-binding enzyme C-terminal domain-containing protein</fullName>
    </recommendedName>
</protein>
<reference evidence="2" key="1">
    <citation type="journal article" date="2014" name="Science">
        <title>Ancient hybridizations among the ancestral genomes of bread wheat.</title>
        <authorList>
            <consortium name="International Wheat Genome Sequencing Consortium,"/>
            <person name="Marcussen T."/>
            <person name="Sandve S.R."/>
            <person name="Heier L."/>
            <person name="Spannagl M."/>
            <person name="Pfeifer M."/>
            <person name="Jakobsen K.S."/>
            <person name="Wulff B.B."/>
            <person name="Steuernagel B."/>
            <person name="Mayer K.F."/>
            <person name="Olsen O.A."/>
        </authorList>
    </citation>
    <scope>NUCLEOTIDE SEQUENCE [LARGE SCALE GENOMIC DNA]</scope>
    <source>
        <strain evidence="2">cv. AL8/78</strain>
    </source>
</reference>
<reference evidence="1" key="5">
    <citation type="journal article" date="2021" name="G3 (Bethesda)">
        <title>Aegilops tauschii genome assembly Aet v5.0 features greater sequence contiguity and improved annotation.</title>
        <authorList>
            <person name="Wang L."/>
            <person name="Zhu T."/>
            <person name="Rodriguez J.C."/>
            <person name="Deal K.R."/>
            <person name="Dubcovsky J."/>
            <person name="McGuire P.E."/>
            <person name="Lux T."/>
            <person name="Spannagl M."/>
            <person name="Mayer K.F.X."/>
            <person name="Baldrich P."/>
            <person name="Meyers B.C."/>
            <person name="Huo N."/>
            <person name="Gu Y.Q."/>
            <person name="Zhou H."/>
            <person name="Devos K.M."/>
            <person name="Bennetzen J.L."/>
            <person name="Unver T."/>
            <person name="Budak H."/>
            <person name="Gulick P.J."/>
            <person name="Galiba G."/>
            <person name="Kalapos B."/>
            <person name="Nelson D.R."/>
            <person name="Li P."/>
            <person name="You F.M."/>
            <person name="Luo M.C."/>
            <person name="Dvorak J."/>
        </authorList>
    </citation>
    <scope>NUCLEOTIDE SEQUENCE [LARGE SCALE GENOMIC DNA]</scope>
    <source>
        <strain evidence="1">cv. AL8/78</strain>
    </source>
</reference>
<keyword evidence="2" id="KW-1185">Reference proteome</keyword>
<dbReference type="InterPro" id="IPR045851">
    <property type="entry name" value="AMP-bd_C_sf"/>
</dbReference>
<dbReference type="AlphaFoldDB" id="A0A453J3C4"/>
<name>A0A453J3C4_AEGTS</name>
<dbReference type="Proteomes" id="UP000015105">
    <property type="component" value="Chromosome 4D"/>
</dbReference>
<proteinExistence type="predicted"/>
<organism evidence="1 2">
    <name type="scientific">Aegilops tauschii subsp. strangulata</name>
    <name type="common">Goatgrass</name>
    <dbReference type="NCBI Taxonomy" id="200361"/>
    <lineage>
        <taxon>Eukaryota</taxon>
        <taxon>Viridiplantae</taxon>
        <taxon>Streptophyta</taxon>
        <taxon>Embryophyta</taxon>
        <taxon>Tracheophyta</taxon>
        <taxon>Spermatophyta</taxon>
        <taxon>Magnoliopsida</taxon>
        <taxon>Liliopsida</taxon>
        <taxon>Poales</taxon>
        <taxon>Poaceae</taxon>
        <taxon>BOP clade</taxon>
        <taxon>Pooideae</taxon>
        <taxon>Triticodae</taxon>
        <taxon>Triticeae</taxon>
        <taxon>Triticinae</taxon>
        <taxon>Aegilops</taxon>
    </lineage>
</organism>
<reference evidence="1" key="3">
    <citation type="journal article" date="2017" name="Nature">
        <title>Genome sequence of the progenitor of the wheat D genome Aegilops tauschii.</title>
        <authorList>
            <person name="Luo M.C."/>
            <person name="Gu Y.Q."/>
            <person name="Puiu D."/>
            <person name="Wang H."/>
            <person name="Twardziok S.O."/>
            <person name="Deal K.R."/>
            <person name="Huo N."/>
            <person name="Zhu T."/>
            <person name="Wang L."/>
            <person name="Wang Y."/>
            <person name="McGuire P.E."/>
            <person name="Liu S."/>
            <person name="Long H."/>
            <person name="Ramasamy R.K."/>
            <person name="Rodriguez J.C."/>
            <person name="Van S.L."/>
            <person name="Yuan L."/>
            <person name="Wang Z."/>
            <person name="Xia Z."/>
            <person name="Xiao L."/>
            <person name="Anderson O.D."/>
            <person name="Ouyang S."/>
            <person name="Liang Y."/>
            <person name="Zimin A.V."/>
            <person name="Pertea G."/>
            <person name="Qi P."/>
            <person name="Bennetzen J.L."/>
            <person name="Dai X."/>
            <person name="Dawson M.W."/>
            <person name="Muller H.G."/>
            <person name="Kugler K."/>
            <person name="Rivarola-Duarte L."/>
            <person name="Spannagl M."/>
            <person name="Mayer K.F.X."/>
            <person name="Lu F.H."/>
            <person name="Bevan M.W."/>
            <person name="Leroy P."/>
            <person name="Li P."/>
            <person name="You F.M."/>
            <person name="Sun Q."/>
            <person name="Liu Z."/>
            <person name="Lyons E."/>
            <person name="Wicker T."/>
            <person name="Salzberg S.L."/>
            <person name="Devos K.M."/>
            <person name="Dvorak J."/>
        </authorList>
    </citation>
    <scope>NUCLEOTIDE SEQUENCE [LARGE SCALE GENOMIC DNA]</scope>
    <source>
        <strain evidence="1">cv. AL8/78</strain>
    </source>
</reference>
<dbReference type="EnsemblPlants" id="AET4Gv20772800.4">
    <property type="protein sequence ID" value="AET4Gv20772800.4"/>
    <property type="gene ID" value="AET4Gv20772800"/>
</dbReference>